<name>A0A3Q3IS07_MONAL</name>
<dbReference type="GO" id="GO:0061630">
    <property type="term" value="F:ubiquitin protein ligase activity"/>
    <property type="evidence" value="ECO:0007669"/>
    <property type="project" value="TreeGrafter"/>
</dbReference>
<evidence type="ECO:0000256" key="1">
    <source>
        <dbReference type="ARBA" id="ARBA00022723"/>
    </source>
</evidence>
<keyword evidence="3" id="KW-0862">Zinc</keyword>
<dbReference type="PROSITE" id="PS00518">
    <property type="entry name" value="ZF_RING_1"/>
    <property type="match status" value="1"/>
</dbReference>
<organism evidence="6 7">
    <name type="scientific">Monopterus albus</name>
    <name type="common">Swamp eel</name>
    <dbReference type="NCBI Taxonomy" id="43700"/>
    <lineage>
        <taxon>Eukaryota</taxon>
        <taxon>Metazoa</taxon>
        <taxon>Chordata</taxon>
        <taxon>Craniata</taxon>
        <taxon>Vertebrata</taxon>
        <taxon>Euteleostomi</taxon>
        <taxon>Actinopterygii</taxon>
        <taxon>Neopterygii</taxon>
        <taxon>Teleostei</taxon>
        <taxon>Neoteleostei</taxon>
        <taxon>Acanthomorphata</taxon>
        <taxon>Anabantaria</taxon>
        <taxon>Synbranchiformes</taxon>
        <taxon>Synbranchidae</taxon>
        <taxon>Monopterus</taxon>
    </lineage>
</organism>
<dbReference type="AlphaFoldDB" id="A0A3Q3IS07"/>
<keyword evidence="1" id="KW-0479">Metal-binding</keyword>
<dbReference type="STRING" id="43700.ENSMALP00000006715"/>
<evidence type="ECO:0000313" key="7">
    <source>
        <dbReference type="Proteomes" id="UP000261600"/>
    </source>
</evidence>
<dbReference type="PANTHER" id="PTHR25462:SF229">
    <property type="entry name" value="TRANSCRIPTION INTERMEDIARY FACTOR 1-BETA"/>
    <property type="match status" value="1"/>
</dbReference>
<keyword evidence="2 4" id="KW-0863">Zinc-finger</keyword>
<reference evidence="6" key="2">
    <citation type="submission" date="2025-09" db="UniProtKB">
        <authorList>
            <consortium name="Ensembl"/>
        </authorList>
    </citation>
    <scope>IDENTIFICATION</scope>
</reference>
<dbReference type="GO" id="GO:0008270">
    <property type="term" value="F:zinc ion binding"/>
    <property type="evidence" value="ECO:0007669"/>
    <property type="project" value="UniProtKB-KW"/>
</dbReference>
<dbReference type="InterPro" id="IPR013083">
    <property type="entry name" value="Znf_RING/FYVE/PHD"/>
</dbReference>
<dbReference type="Pfam" id="PF13445">
    <property type="entry name" value="zf-RING_UBOX"/>
    <property type="match status" value="1"/>
</dbReference>
<dbReference type="Ensembl" id="ENSMALT00000006858.1">
    <property type="protein sequence ID" value="ENSMALP00000006715.1"/>
    <property type="gene ID" value="ENSMALG00000004799.1"/>
</dbReference>
<dbReference type="Proteomes" id="UP000261600">
    <property type="component" value="Unplaced"/>
</dbReference>
<evidence type="ECO:0000259" key="5">
    <source>
        <dbReference type="PROSITE" id="PS50089"/>
    </source>
</evidence>
<evidence type="ECO:0000256" key="2">
    <source>
        <dbReference type="ARBA" id="ARBA00022771"/>
    </source>
</evidence>
<dbReference type="InterPro" id="IPR001841">
    <property type="entry name" value="Znf_RING"/>
</dbReference>
<keyword evidence="7" id="KW-1185">Reference proteome</keyword>
<protein>
    <recommendedName>
        <fullName evidence="5">RING-type domain-containing protein</fullName>
    </recommendedName>
</protein>
<dbReference type="InterPro" id="IPR017907">
    <property type="entry name" value="Znf_RING_CS"/>
</dbReference>
<dbReference type="InterPro" id="IPR047153">
    <property type="entry name" value="TRIM45/56/19-like"/>
</dbReference>
<dbReference type="InterPro" id="IPR027370">
    <property type="entry name" value="Znf-RING_euk"/>
</dbReference>
<dbReference type="SMART" id="SM00184">
    <property type="entry name" value="RING"/>
    <property type="match status" value="1"/>
</dbReference>
<dbReference type="Gene3D" id="3.30.40.10">
    <property type="entry name" value="Zinc/RING finger domain, C3HC4 (zinc finger)"/>
    <property type="match status" value="1"/>
</dbReference>
<dbReference type="PROSITE" id="PS50089">
    <property type="entry name" value="ZF_RING_2"/>
    <property type="match status" value="1"/>
</dbReference>
<dbReference type="SUPFAM" id="SSF57850">
    <property type="entry name" value="RING/U-box"/>
    <property type="match status" value="1"/>
</dbReference>
<dbReference type="GO" id="GO:0006513">
    <property type="term" value="P:protein monoubiquitination"/>
    <property type="evidence" value="ECO:0007669"/>
    <property type="project" value="TreeGrafter"/>
</dbReference>
<proteinExistence type="predicted"/>
<accession>A0A3Q3IS07</accession>
<feature type="domain" description="RING-type" evidence="5">
    <location>
        <begin position="10"/>
        <end position="48"/>
    </location>
</feature>
<dbReference type="PANTHER" id="PTHR25462">
    <property type="entry name" value="BONUS, ISOFORM C-RELATED"/>
    <property type="match status" value="1"/>
</dbReference>
<sequence>MELLRLDLCCPVCQDVFKDPVVLSCSHSFCKDCLQSWWTEKGHRECPVFLSDLMQNCGTQFPALETSLMM</sequence>
<evidence type="ECO:0000256" key="4">
    <source>
        <dbReference type="PROSITE-ProRule" id="PRU00175"/>
    </source>
</evidence>
<reference evidence="6" key="1">
    <citation type="submission" date="2025-08" db="UniProtKB">
        <authorList>
            <consortium name="Ensembl"/>
        </authorList>
    </citation>
    <scope>IDENTIFICATION</scope>
</reference>
<evidence type="ECO:0000256" key="3">
    <source>
        <dbReference type="ARBA" id="ARBA00022833"/>
    </source>
</evidence>
<evidence type="ECO:0000313" key="6">
    <source>
        <dbReference type="Ensembl" id="ENSMALP00000006715.1"/>
    </source>
</evidence>